<dbReference type="GO" id="GO:0004497">
    <property type="term" value="F:monooxygenase activity"/>
    <property type="evidence" value="ECO:0007669"/>
    <property type="project" value="UniProtKB-KW"/>
</dbReference>
<dbReference type="InterPro" id="IPR007138">
    <property type="entry name" value="ABM_dom"/>
</dbReference>
<feature type="domain" description="ABM" evidence="1">
    <location>
        <begin position="1"/>
        <end position="57"/>
    </location>
</feature>
<name>A0A157ZTX9_9BURK</name>
<accession>A0A157ZTX9</accession>
<dbReference type="InterPro" id="IPR011008">
    <property type="entry name" value="Dimeric_a/b-barrel"/>
</dbReference>
<dbReference type="EMBL" id="FCOE02000003">
    <property type="protein sequence ID" value="SAK48998.1"/>
    <property type="molecule type" value="Genomic_DNA"/>
</dbReference>
<dbReference type="OrthoDB" id="2612531at2"/>
<dbReference type="Pfam" id="PF03992">
    <property type="entry name" value="ABM"/>
    <property type="match status" value="1"/>
</dbReference>
<evidence type="ECO:0000313" key="2">
    <source>
        <dbReference type="EMBL" id="SAK48998.1"/>
    </source>
</evidence>
<protein>
    <submittedName>
        <fullName evidence="2">Antibiotic biosynthesis monooxygenase</fullName>
    </submittedName>
</protein>
<dbReference type="AlphaFoldDB" id="A0A157ZTX9"/>
<sequence>MVSLYVRFKLFPSTKDEFVQHLAELMKTMAKESALVSAVLSEDPSAPDELVLFEVWNGSQGEWLREQPQKPYRAVYDEATRDLIADKEVRFLTPVVIQN</sequence>
<keyword evidence="2" id="KW-0503">Monooxygenase</keyword>
<keyword evidence="3" id="KW-1185">Reference proteome</keyword>
<reference evidence="2" key="1">
    <citation type="submission" date="2016-01" db="EMBL/GenBank/DDBJ databases">
        <authorList>
            <person name="Peeters C."/>
        </authorList>
    </citation>
    <scope>NUCLEOTIDE SEQUENCE [LARGE SCALE GENOMIC DNA]</scope>
    <source>
        <strain evidence="2">LMG 29323</strain>
    </source>
</reference>
<proteinExistence type="predicted"/>
<evidence type="ECO:0000259" key="1">
    <source>
        <dbReference type="Pfam" id="PF03992"/>
    </source>
</evidence>
<comment type="caution">
    <text evidence="2">The sequence shown here is derived from an EMBL/GenBank/DDBJ whole genome shotgun (WGS) entry which is preliminary data.</text>
</comment>
<organism evidence="2 3">
    <name type="scientific">Caballeronia pedi</name>
    <dbReference type="NCBI Taxonomy" id="1777141"/>
    <lineage>
        <taxon>Bacteria</taxon>
        <taxon>Pseudomonadati</taxon>
        <taxon>Pseudomonadota</taxon>
        <taxon>Betaproteobacteria</taxon>
        <taxon>Burkholderiales</taxon>
        <taxon>Burkholderiaceae</taxon>
        <taxon>Caballeronia</taxon>
    </lineage>
</organism>
<gene>
    <name evidence="2" type="ORF">AWB80_01289</name>
</gene>
<dbReference type="Proteomes" id="UP000054911">
    <property type="component" value="Unassembled WGS sequence"/>
</dbReference>
<evidence type="ECO:0000313" key="3">
    <source>
        <dbReference type="Proteomes" id="UP000054911"/>
    </source>
</evidence>
<dbReference type="Gene3D" id="3.30.70.100">
    <property type="match status" value="1"/>
</dbReference>
<dbReference type="STRING" id="1777141.AWB80_01289"/>
<dbReference type="SUPFAM" id="SSF54909">
    <property type="entry name" value="Dimeric alpha+beta barrel"/>
    <property type="match status" value="1"/>
</dbReference>
<keyword evidence="2" id="KW-0560">Oxidoreductase</keyword>
<dbReference type="RefSeq" id="WP_061173945.1">
    <property type="nucleotide sequence ID" value="NZ_FCOE02000003.1"/>
</dbReference>